<organism evidence="8 9">
    <name type="scientific">Candolleomyces eurysporus</name>
    <dbReference type="NCBI Taxonomy" id="2828524"/>
    <lineage>
        <taxon>Eukaryota</taxon>
        <taxon>Fungi</taxon>
        <taxon>Dikarya</taxon>
        <taxon>Basidiomycota</taxon>
        <taxon>Agaricomycotina</taxon>
        <taxon>Agaricomycetes</taxon>
        <taxon>Agaricomycetidae</taxon>
        <taxon>Agaricales</taxon>
        <taxon>Agaricineae</taxon>
        <taxon>Psathyrellaceae</taxon>
        <taxon>Candolleomyces</taxon>
    </lineage>
</organism>
<keyword evidence="5" id="KW-0325">Glycoprotein</keyword>
<dbReference type="PANTHER" id="PTHR11010:SF23">
    <property type="entry name" value="SERINE PEPTIDASE"/>
    <property type="match status" value="1"/>
</dbReference>
<evidence type="ECO:0000256" key="1">
    <source>
        <dbReference type="ARBA" id="ARBA00011079"/>
    </source>
</evidence>
<name>A0A9W8IYB0_9AGAR</name>
<evidence type="ECO:0000313" key="9">
    <source>
        <dbReference type="Proteomes" id="UP001140091"/>
    </source>
</evidence>
<feature type="region of interest" description="Disordered" evidence="6">
    <location>
        <begin position="46"/>
        <end position="70"/>
    </location>
</feature>
<evidence type="ECO:0000256" key="5">
    <source>
        <dbReference type="ARBA" id="ARBA00023180"/>
    </source>
</evidence>
<dbReference type="SUPFAM" id="SSF53474">
    <property type="entry name" value="alpha/beta-Hydrolases"/>
    <property type="match status" value="1"/>
</dbReference>
<dbReference type="GO" id="GO:0070008">
    <property type="term" value="F:serine-type exopeptidase activity"/>
    <property type="evidence" value="ECO:0007669"/>
    <property type="project" value="InterPro"/>
</dbReference>
<keyword evidence="3" id="KW-0732">Signal</keyword>
<keyword evidence="7" id="KW-0812">Transmembrane</keyword>
<evidence type="ECO:0000256" key="2">
    <source>
        <dbReference type="ARBA" id="ARBA00022670"/>
    </source>
</evidence>
<dbReference type="InterPro" id="IPR029058">
    <property type="entry name" value="AB_hydrolase_fold"/>
</dbReference>
<dbReference type="InterPro" id="IPR008758">
    <property type="entry name" value="Peptidase_S28"/>
</dbReference>
<keyword evidence="7" id="KW-0472">Membrane</keyword>
<evidence type="ECO:0000256" key="7">
    <source>
        <dbReference type="SAM" id="Phobius"/>
    </source>
</evidence>
<dbReference type="EMBL" id="JANBPK010001472">
    <property type="protein sequence ID" value="KAJ2922949.1"/>
    <property type="molecule type" value="Genomic_DNA"/>
</dbReference>
<evidence type="ECO:0000256" key="3">
    <source>
        <dbReference type="ARBA" id="ARBA00022729"/>
    </source>
</evidence>
<gene>
    <name evidence="8" type="ORF">H1R20_g14152</name>
</gene>
<sequence length="542" mass="58936">MGNSSPSFTARNVFRHFVVLLGLVSIVSAATNGLLKGRRQRMHNVLRNVGSGGGSNSKAKPDAATRRPVTDVNGNLIPDYDVIYTFDQLIDHSNPRLGTFKQRYYHTWEYYRPGGPIVIMTPGEQAADGSEVHLTNRTMVGTIAQATNGAAIVLEHRFYGQSNPYPDMTVESLQVHTIEQAMDDLVYFAQNAKLAMPGGDTESVRPHKAPWILLGGSYAGALTSWTLNQRPGVFWAGYSSSGVIQPLLNFWQYFTPIQTHMPANCSADVQAAIELVDSVLDSGDATTIEELQTLFGFSGLSPSDFANALTYVISDWQTLDIDSPRVCEGFDANACVTFDGITSSDTRPTDDRSWWWTVCSEVGWAQVGPPAGVNGIVSKHFTPDSYTAYCRDAFQGAFSNSTAEYQARIDATSQKFLGWNTTAERLFVVNGNRDPWVEVTHSAAAARIASTATQPIFLTDGFHCSDMLISNAVDQSINQVFQSAITTFPQWVAEFKPSDKPATTTTTTGPNSNRNSSLGRRDAIASSLGLALAGVVFAFIGL</sequence>
<dbReference type="GO" id="GO:0006508">
    <property type="term" value="P:proteolysis"/>
    <property type="evidence" value="ECO:0007669"/>
    <property type="project" value="UniProtKB-KW"/>
</dbReference>
<accession>A0A9W8IYB0</accession>
<dbReference type="Proteomes" id="UP001140091">
    <property type="component" value="Unassembled WGS sequence"/>
</dbReference>
<feature type="region of interest" description="Disordered" evidence="6">
    <location>
        <begin position="497"/>
        <end position="518"/>
    </location>
</feature>
<evidence type="ECO:0000256" key="6">
    <source>
        <dbReference type="SAM" id="MobiDB-lite"/>
    </source>
</evidence>
<dbReference type="GO" id="GO:0008239">
    <property type="term" value="F:dipeptidyl-peptidase activity"/>
    <property type="evidence" value="ECO:0007669"/>
    <property type="project" value="TreeGrafter"/>
</dbReference>
<evidence type="ECO:0000313" key="8">
    <source>
        <dbReference type="EMBL" id="KAJ2922949.1"/>
    </source>
</evidence>
<keyword evidence="2" id="KW-0645">Protease</keyword>
<evidence type="ECO:0008006" key="10">
    <source>
        <dbReference type="Google" id="ProtNLM"/>
    </source>
</evidence>
<keyword evidence="9" id="KW-1185">Reference proteome</keyword>
<feature type="non-terminal residue" evidence="8">
    <location>
        <position position="542"/>
    </location>
</feature>
<feature type="compositionally biased region" description="Polar residues" evidence="6">
    <location>
        <begin position="509"/>
        <end position="518"/>
    </location>
</feature>
<keyword evidence="4" id="KW-0378">Hydrolase</keyword>
<comment type="similarity">
    <text evidence="1">Belongs to the peptidase S28 family.</text>
</comment>
<dbReference type="Pfam" id="PF05577">
    <property type="entry name" value="Peptidase_S28"/>
    <property type="match status" value="2"/>
</dbReference>
<dbReference type="Gene3D" id="3.40.50.1820">
    <property type="entry name" value="alpha/beta hydrolase"/>
    <property type="match status" value="2"/>
</dbReference>
<protein>
    <recommendedName>
        <fullName evidence="10">Peptidase S28</fullName>
    </recommendedName>
</protein>
<dbReference type="OrthoDB" id="1735038at2759"/>
<feature type="compositionally biased region" description="Basic and acidic residues" evidence="6">
    <location>
        <begin position="59"/>
        <end position="69"/>
    </location>
</feature>
<feature type="transmembrane region" description="Helical" evidence="7">
    <location>
        <begin position="13"/>
        <end position="35"/>
    </location>
</feature>
<proteinExistence type="inferred from homology"/>
<dbReference type="PANTHER" id="PTHR11010">
    <property type="entry name" value="PROTEASE S28 PRO-X CARBOXYPEPTIDASE-RELATED"/>
    <property type="match status" value="1"/>
</dbReference>
<comment type="caution">
    <text evidence="8">The sequence shown here is derived from an EMBL/GenBank/DDBJ whole genome shotgun (WGS) entry which is preliminary data.</text>
</comment>
<reference evidence="8" key="1">
    <citation type="submission" date="2022-06" db="EMBL/GenBank/DDBJ databases">
        <title>Genome Sequence of Candolleomyces eurysporus.</title>
        <authorList>
            <person name="Buettner E."/>
        </authorList>
    </citation>
    <scope>NUCLEOTIDE SEQUENCE</scope>
    <source>
        <strain evidence="8">VTCC 930004</strain>
    </source>
</reference>
<evidence type="ECO:0000256" key="4">
    <source>
        <dbReference type="ARBA" id="ARBA00022801"/>
    </source>
</evidence>
<keyword evidence="7" id="KW-1133">Transmembrane helix</keyword>
<dbReference type="AlphaFoldDB" id="A0A9W8IYB0"/>